<reference evidence="2 3" key="1">
    <citation type="journal article" date="2019" name="Sci. Rep.">
        <title>Comparative genomics of chytrid fungi reveal insights into the obligate biotrophic and pathogenic lifestyle of Synchytrium endobioticum.</title>
        <authorList>
            <person name="van de Vossenberg B.T.L.H."/>
            <person name="Warris S."/>
            <person name="Nguyen H.D.T."/>
            <person name="van Gent-Pelzer M.P.E."/>
            <person name="Joly D.L."/>
            <person name="van de Geest H.C."/>
            <person name="Bonants P.J.M."/>
            <person name="Smith D.S."/>
            <person name="Levesque C.A."/>
            <person name="van der Lee T.A.J."/>
        </authorList>
    </citation>
    <scope>NUCLEOTIDE SEQUENCE [LARGE SCALE GENOMIC DNA]</scope>
    <source>
        <strain evidence="2 3">CBS 675.73</strain>
    </source>
</reference>
<evidence type="ECO:0000313" key="3">
    <source>
        <dbReference type="Proteomes" id="UP000320333"/>
    </source>
</evidence>
<dbReference type="EMBL" id="QEAP01000244">
    <property type="protein sequence ID" value="TPX71647.1"/>
    <property type="molecule type" value="Genomic_DNA"/>
</dbReference>
<dbReference type="PANTHER" id="PTHR13832:SF792">
    <property type="entry name" value="GM14286P"/>
    <property type="match status" value="1"/>
</dbReference>
<organism evidence="2 3">
    <name type="scientific">Chytriomyces confervae</name>
    <dbReference type="NCBI Taxonomy" id="246404"/>
    <lineage>
        <taxon>Eukaryota</taxon>
        <taxon>Fungi</taxon>
        <taxon>Fungi incertae sedis</taxon>
        <taxon>Chytridiomycota</taxon>
        <taxon>Chytridiomycota incertae sedis</taxon>
        <taxon>Chytridiomycetes</taxon>
        <taxon>Chytridiales</taxon>
        <taxon>Chytriomycetaceae</taxon>
        <taxon>Chytriomyces</taxon>
    </lineage>
</organism>
<proteinExistence type="predicted"/>
<dbReference type="InterPro" id="IPR015655">
    <property type="entry name" value="PP2C"/>
</dbReference>
<feature type="domain" description="PPM-type phosphatase" evidence="1">
    <location>
        <begin position="113"/>
        <end position="497"/>
    </location>
</feature>
<name>A0A507F7Q9_9FUNG</name>
<dbReference type="PANTHER" id="PTHR13832">
    <property type="entry name" value="PROTEIN PHOSPHATASE 2C"/>
    <property type="match status" value="1"/>
</dbReference>
<evidence type="ECO:0000313" key="2">
    <source>
        <dbReference type="EMBL" id="TPX71647.1"/>
    </source>
</evidence>
<dbReference type="Proteomes" id="UP000320333">
    <property type="component" value="Unassembled WGS sequence"/>
</dbReference>
<dbReference type="Pfam" id="PF00481">
    <property type="entry name" value="PP2C"/>
    <property type="match status" value="1"/>
</dbReference>
<accession>A0A507F7Q9</accession>
<dbReference type="Gene3D" id="3.60.40.10">
    <property type="entry name" value="PPM-type phosphatase domain"/>
    <property type="match status" value="1"/>
</dbReference>
<comment type="caution">
    <text evidence="2">The sequence shown here is derived from an EMBL/GenBank/DDBJ whole genome shotgun (WGS) entry which is preliminary data.</text>
</comment>
<gene>
    <name evidence="2" type="ORF">CcCBS67573_g06088</name>
</gene>
<sequence length="557" mass="59448">MLKLSLSAAATRSAATRASAAASRSVQVSATRAASSISKPAVTSSSNTGSSGRWFVPVAAAVAAGAAYKYYQQTDIVVPTESATEIASEVDIDSILYSNSSITTLASASNASPAGLRLDSCTVGSNNPSEDRIAAISLGPTSQLFIVVDGHVGEQCAQIVVDHIAPYIAQELKSRGAVSTVSKGSWWWPTASPVASSSSNRTQLVTESITAAFERLDSDIVNGAFMTPAPKVSKTTLADAEAHKQLFNASIATAVSGACTLVALVDGQDLFVSCAGDSKAILGSRNEDGSFEAIDLSVENRPDHPEERERILREHPGEDPDMLVGVRPNYDDSFRVLQYIAISRALGDAFLKWPITTAQSLPEPLVTKKTIPHCVTPPYVTATPLTTHRRINASRDMFMILGTDGLTDELSSKEAVSIVHGFMRVAQAVEKGTNRVWGEDPLSHQKGWVLDRDDNAAACLVRNAFGGKDDAVSRILAVEYPDSRDVRDDVSVQVVFFRGDASNDAVHMDTLVEDARLGASRYPVNRGLDSVNLSLAKQKVAQLPKWIQWLEASKSAN</sequence>
<dbReference type="OrthoDB" id="420076at2759"/>
<dbReference type="SUPFAM" id="SSF81606">
    <property type="entry name" value="PP2C-like"/>
    <property type="match status" value="1"/>
</dbReference>
<dbReference type="InterPro" id="IPR001932">
    <property type="entry name" value="PPM-type_phosphatase-like_dom"/>
</dbReference>
<dbReference type="GO" id="GO:0004741">
    <property type="term" value="F:[pyruvate dehydrogenase (acetyl-transferring)]-phosphatase activity"/>
    <property type="evidence" value="ECO:0007669"/>
    <property type="project" value="TreeGrafter"/>
</dbReference>
<dbReference type="SMART" id="SM00332">
    <property type="entry name" value="PP2Cc"/>
    <property type="match status" value="1"/>
</dbReference>
<keyword evidence="3" id="KW-1185">Reference proteome</keyword>
<protein>
    <recommendedName>
        <fullName evidence="1">PPM-type phosphatase domain-containing protein</fullName>
    </recommendedName>
</protein>
<dbReference type="STRING" id="246404.A0A507F7Q9"/>
<dbReference type="GO" id="GO:0005739">
    <property type="term" value="C:mitochondrion"/>
    <property type="evidence" value="ECO:0007669"/>
    <property type="project" value="TreeGrafter"/>
</dbReference>
<dbReference type="AlphaFoldDB" id="A0A507F7Q9"/>
<dbReference type="CDD" id="cd00143">
    <property type="entry name" value="PP2Cc"/>
    <property type="match status" value="1"/>
</dbReference>
<dbReference type="PROSITE" id="PS51746">
    <property type="entry name" value="PPM_2"/>
    <property type="match status" value="1"/>
</dbReference>
<evidence type="ECO:0000259" key="1">
    <source>
        <dbReference type="PROSITE" id="PS51746"/>
    </source>
</evidence>
<dbReference type="InterPro" id="IPR036457">
    <property type="entry name" value="PPM-type-like_dom_sf"/>
</dbReference>